<keyword evidence="3" id="KW-1185">Reference proteome</keyword>
<evidence type="ECO:0000313" key="2">
    <source>
        <dbReference type="EMBL" id="KAK5924135.1"/>
    </source>
</evidence>
<comment type="caution">
    <text evidence="2">The sequence shown here is derived from an EMBL/GenBank/DDBJ whole genome shotgun (WGS) entry which is preliminary data.</text>
</comment>
<feature type="compositionally biased region" description="Polar residues" evidence="1">
    <location>
        <begin position="30"/>
        <end position="78"/>
    </location>
</feature>
<organism evidence="2 3">
    <name type="scientific">Champsocephalus gunnari</name>
    <name type="common">Mackerel icefish</name>
    <dbReference type="NCBI Taxonomy" id="52237"/>
    <lineage>
        <taxon>Eukaryota</taxon>
        <taxon>Metazoa</taxon>
        <taxon>Chordata</taxon>
        <taxon>Craniata</taxon>
        <taxon>Vertebrata</taxon>
        <taxon>Euteleostomi</taxon>
        <taxon>Actinopterygii</taxon>
        <taxon>Neopterygii</taxon>
        <taxon>Teleostei</taxon>
        <taxon>Neoteleostei</taxon>
        <taxon>Acanthomorphata</taxon>
        <taxon>Eupercaria</taxon>
        <taxon>Perciformes</taxon>
        <taxon>Notothenioidei</taxon>
        <taxon>Channichthyidae</taxon>
        <taxon>Champsocephalus</taxon>
    </lineage>
</organism>
<gene>
    <name evidence="2" type="ORF">CgunFtcFv8_001037</name>
</gene>
<accession>A0AAN8DPZ9</accession>
<dbReference type="EMBL" id="JAURVH010001521">
    <property type="protein sequence ID" value="KAK5924135.1"/>
    <property type="molecule type" value="Genomic_DNA"/>
</dbReference>
<protein>
    <submittedName>
        <fullName evidence="2">Uncharacterized protein</fullName>
    </submittedName>
</protein>
<sequence length="78" mass="9207">MRRLRERKVRVKKERTWLVRRDREGGHHPLSQQPVSIRGNQQPVSIRGNQQPVSIQGNQQPVSIRGNQQPVKQIYYNN</sequence>
<evidence type="ECO:0000256" key="1">
    <source>
        <dbReference type="SAM" id="MobiDB-lite"/>
    </source>
</evidence>
<reference evidence="2 3" key="1">
    <citation type="journal article" date="2023" name="Mol. Biol. Evol.">
        <title>Genomics of Secondarily Temperate Adaptation in the Only Non-Antarctic Icefish.</title>
        <authorList>
            <person name="Rivera-Colon A.G."/>
            <person name="Rayamajhi N."/>
            <person name="Minhas B.F."/>
            <person name="Madrigal G."/>
            <person name="Bilyk K.T."/>
            <person name="Yoon V."/>
            <person name="Hune M."/>
            <person name="Gregory S."/>
            <person name="Cheng C.H.C."/>
            <person name="Catchen J.M."/>
        </authorList>
    </citation>
    <scope>NUCLEOTIDE SEQUENCE [LARGE SCALE GENOMIC DNA]</scope>
    <source>
        <tissue evidence="2">White muscle</tissue>
    </source>
</reference>
<name>A0AAN8DPZ9_CHAGU</name>
<dbReference type="Proteomes" id="UP001331515">
    <property type="component" value="Unassembled WGS sequence"/>
</dbReference>
<evidence type="ECO:0000313" key="3">
    <source>
        <dbReference type="Proteomes" id="UP001331515"/>
    </source>
</evidence>
<proteinExistence type="predicted"/>
<dbReference type="AlphaFoldDB" id="A0AAN8DPZ9"/>
<feature type="region of interest" description="Disordered" evidence="1">
    <location>
        <begin position="21"/>
        <end position="78"/>
    </location>
</feature>